<evidence type="ECO:0000313" key="1">
    <source>
        <dbReference type="EMBL" id="KMS74606.1"/>
    </source>
</evidence>
<evidence type="ECO:0000313" key="2">
    <source>
        <dbReference type="Proteomes" id="UP000037432"/>
    </source>
</evidence>
<accession>A0A0J7ZER8</accession>
<dbReference type="PATRIC" id="fig|1938.3.peg.4224"/>
<dbReference type="EMBL" id="LFNT01000012">
    <property type="protein sequence ID" value="KMS74606.1"/>
    <property type="molecule type" value="Genomic_DNA"/>
</dbReference>
<gene>
    <name evidence="1" type="ORF">ACM01_13435</name>
</gene>
<reference evidence="1 2" key="1">
    <citation type="submission" date="2015-06" db="EMBL/GenBank/DDBJ databases">
        <authorList>
            <person name="Ju K.-S."/>
            <person name="Doroghazi J.R."/>
            <person name="Metcalf W.W."/>
        </authorList>
    </citation>
    <scope>NUCLEOTIDE SEQUENCE [LARGE SCALE GENOMIC DNA]</scope>
    <source>
        <strain evidence="1 2">NRRL 3414</strain>
    </source>
</reference>
<name>A0A0J7ZER8_STRVR</name>
<comment type="caution">
    <text evidence="1">The sequence shown here is derived from an EMBL/GenBank/DDBJ whole genome shotgun (WGS) entry which is preliminary data.</text>
</comment>
<organism evidence="1 2">
    <name type="scientific">Streptomyces viridochromogenes</name>
    <dbReference type="NCBI Taxonomy" id="1938"/>
    <lineage>
        <taxon>Bacteria</taxon>
        <taxon>Bacillati</taxon>
        <taxon>Actinomycetota</taxon>
        <taxon>Actinomycetes</taxon>
        <taxon>Kitasatosporales</taxon>
        <taxon>Streptomycetaceae</taxon>
        <taxon>Streptomyces</taxon>
    </lineage>
</organism>
<sequence>MNCAVNVANSAGGYGTPTFKMVYMNRCVAGTSAGGGCTVDVERQDPPFGSSTKYSYYGGPVSFNAAGRCLLIGGTIVSPSGGVASYASKATHCG</sequence>
<dbReference type="Proteomes" id="UP000037432">
    <property type="component" value="Unassembled WGS sequence"/>
</dbReference>
<protein>
    <submittedName>
        <fullName evidence="1">Uncharacterized protein</fullName>
    </submittedName>
</protein>
<proteinExistence type="predicted"/>
<dbReference type="AlphaFoldDB" id="A0A0J7ZER8"/>